<reference evidence="1 2" key="1">
    <citation type="submission" date="2016-08" db="EMBL/GenBank/DDBJ databases">
        <authorList>
            <person name="Seilhamer J.J."/>
        </authorList>
    </citation>
    <scope>NUCLEOTIDE SEQUENCE [LARGE SCALE GENOMIC DNA]</scope>
    <source>
        <strain evidence="1 2">KT-27</strain>
    </source>
</reference>
<gene>
    <name evidence="1" type="ORF">BGP80_15785</name>
</gene>
<proteinExistence type="predicted"/>
<name>A0A2S3WEK0_PSEPU</name>
<organism evidence="1 2">
    <name type="scientific">Pseudomonas putida</name>
    <name type="common">Arthrobacter siderocapsulatus</name>
    <dbReference type="NCBI Taxonomy" id="303"/>
    <lineage>
        <taxon>Bacteria</taxon>
        <taxon>Pseudomonadati</taxon>
        <taxon>Pseudomonadota</taxon>
        <taxon>Gammaproteobacteria</taxon>
        <taxon>Pseudomonadales</taxon>
        <taxon>Pseudomonadaceae</taxon>
        <taxon>Pseudomonas</taxon>
    </lineage>
</organism>
<dbReference type="Proteomes" id="UP000237194">
    <property type="component" value="Unassembled WGS sequence"/>
</dbReference>
<evidence type="ECO:0000313" key="1">
    <source>
        <dbReference type="EMBL" id="POF89339.1"/>
    </source>
</evidence>
<protein>
    <submittedName>
        <fullName evidence="1">Uncharacterized protein</fullName>
    </submittedName>
</protein>
<comment type="caution">
    <text evidence="1">The sequence shown here is derived from an EMBL/GenBank/DDBJ whole genome shotgun (WGS) entry which is preliminary data.</text>
</comment>
<dbReference type="EMBL" id="MIND01000018">
    <property type="protein sequence ID" value="POF89339.1"/>
    <property type="molecule type" value="Genomic_DNA"/>
</dbReference>
<dbReference type="RefSeq" id="WP_103437403.1">
    <property type="nucleotide sequence ID" value="NZ_MIND01000018.1"/>
</dbReference>
<dbReference type="AlphaFoldDB" id="A0A2S3WEK0"/>
<evidence type="ECO:0000313" key="2">
    <source>
        <dbReference type="Proteomes" id="UP000237194"/>
    </source>
</evidence>
<accession>A0A2S3WEK0</accession>
<sequence>MQNILTRTLSSLWRSPAIWLRWSAARHKFEYEPILRSELFNAQQMADHDIVLARQHVLGRPSSKDALLGRLTDNQLLLERSCAALKIVQLSSRRATPAAEWLLDNFCLIAKARRLSTAA</sequence>
<reference evidence="1 2" key="2">
    <citation type="submission" date="2018-03" db="EMBL/GenBank/DDBJ databases">
        <title>Draft genome of Pseudomonas putida strain KT-27.</title>
        <authorList>
            <person name="Yoshizawa S."/>
            <person name="Khan N.H."/>
            <person name="Nishimura M."/>
            <person name="Chiura H.X."/>
            <person name="Ogura Y."/>
            <person name="Hayashi T."/>
            <person name="Kogure K."/>
        </authorList>
    </citation>
    <scope>NUCLEOTIDE SEQUENCE [LARGE SCALE GENOMIC DNA]</scope>
    <source>
        <strain evidence="1 2">KT-27</strain>
    </source>
</reference>